<feature type="domain" description="Smf/DprA SLOG" evidence="2">
    <location>
        <begin position="83"/>
        <end position="286"/>
    </location>
</feature>
<dbReference type="InterPro" id="IPR003488">
    <property type="entry name" value="DprA"/>
</dbReference>
<name>A0A385YR75_9BACL</name>
<dbReference type="Gene3D" id="3.40.50.450">
    <property type="match status" value="1"/>
</dbReference>
<dbReference type="GO" id="GO:0009294">
    <property type="term" value="P:DNA-mediated transformation"/>
    <property type="evidence" value="ECO:0007669"/>
    <property type="project" value="InterPro"/>
</dbReference>
<evidence type="ECO:0000259" key="2">
    <source>
        <dbReference type="Pfam" id="PF02481"/>
    </source>
</evidence>
<evidence type="ECO:0000313" key="3">
    <source>
        <dbReference type="EMBL" id="AYC29229.1"/>
    </source>
</evidence>
<proteinExistence type="inferred from homology"/>
<dbReference type="PANTHER" id="PTHR43022:SF1">
    <property type="entry name" value="PROTEIN SMF"/>
    <property type="match status" value="1"/>
</dbReference>
<organism evidence="3 4">
    <name type="scientific">Paenisporosarcina cavernae</name>
    <dbReference type="NCBI Taxonomy" id="2320858"/>
    <lineage>
        <taxon>Bacteria</taxon>
        <taxon>Bacillati</taxon>
        <taxon>Bacillota</taxon>
        <taxon>Bacilli</taxon>
        <taxon>Bacillales</taxon>
        <taxon>Caryophanaceae</taxon>
        <taxon>Paenisporosarcina</taxon>
    </lineage>
</organism>
<dbReference type="Proteomes" id="UP000265725">
    <property type="component" value="Chromosome"/>
</dbReference>
<sequence>MNTSFEEKLLALHYVFPVPLNRIQSLLERDPTLDYVEKMSIPQLASVLKLSYDRSKRLQLAYAKSLQTSLLSAYQKHSIYPISYFHSNYPISLKRLYDPPGFLYAKGQISYLNESKFVAIIGSREAGSYSKLAMKFIIPPLVNEGAVIVSGMAKGADTFAHKETDLLGGKTIGVLGHGFFHQYPKENAALFTSFAEKQLLITEYPPYVGPKKWTFPLRNRIISGLSQLVIVTEAKEKSGTVSTMQHALDNGKEVFCVPGPISSPLSIGPHQLLLEGAKPIWNGYQAVLELQNSSFEK</sequence>
<dbReference type="OrthoDB" id="9785707at2"/>
<reference evidence="4" key="1">
    <citation type="submission" date="2018-09" db="EMBL/GenBank/DDBJ databases">
        <authorList>
            <person name="Zhu H."/>
        </authorList>
    </citation>
    <scope>NUCLEOTIDE SEQUENCE [LARGE SCALE GENOMIC DNA]</scope>
    <source>
        <strain evidence="4">K2R23-3</strain>
    </source>
</reference>
<dbReference type="RefSeq" id="WP_119882969.1">
    <property type="nucleotide sequence ID" value="NZ_CP032418.1"/>
</dbReference>
<dbReference type="KEGG" id="paek:D3873_04785"/>
<keyword evidence="4" id="KW-1185">Reference proteome</keyword>
<dbReference type="AlphaFoldDB" id="A0A385YR75"/>
<gene>
    <name evidence="3" type="primary">dprA</name>
    <name evidence="3" type="ORF">D3873_04785</name>
</gene>
<dbReference type="NCBIfam" id="TIGR00732">
    <property type="entry name" value="dprA"/>
    <property type="match status" value="1"/>
</dbReference>
<dbReference type="InterPro" id="IPR057666">
    <property type="entry name" value="DrpA_SLOG"/>
</dbReference>
<dbReference type="Pfam" id="PF02481">
    <property type="entry name" value="DNA_processg_A"/>
    <property type="match status" value="1"/>
</dbReference>
<comment type="similarity">
    <text evidence="1">Belongs to the DprA/Smf family.</text>
</comment>
<dbReference type="EMBL" id="CP032418">
    <property type="protein sequence ID" value="AYC29229.1"/>
    <property type="molecule type" value="Genomic_DNA"/>
</dbReference>
<protein>
    <submittedName>
        <fullName evidence="3">DNA-protecting protein DprA</fullName>
    </submittedName>
</protein>
<evidence type="ECO:0000256" key="1">
    <source>
        <dbReference type="ARBA" id="ARBA00006525"/>
    </source>
</evidence>
<evidence type="ECO:0000313" key="4">
    <source>
        <dbReference type="Proteomes" id="UP000265725"/>
    </source>
</evidence>
<accession>A0A385YR75</accession>
<dbReference type="SUPFAM" id="SSF102405">
    <property type="entry name" value="MCP/YpsA-like"/>
    <property type="match status" value="1"/>
</dbReference>
<dbReference type="PANTHER" id="PTHR43022">
    <property type="entry name" value="PROTEIN SMF"/>
    <property type="match status" value="1"/>
</dbReference>